<dbReference type="HOGENOM" id="CLU_513812_0_0_6"/>
<dbReference type="OrthoDB" id="5912690at2"/>
<proteinExistence type="predicted"/>
<reference evidence="2" key="1">
    <citation type="submission" date="2014-09" db="EMBL/GenBank/DDBJ databases">
        <authorList>
            <person name="Hjerde E."/>
        </authorList>
    </citation>
    <scope>NUCLEOTIDE SEQUENCE [LARGE SCALE GENOMIC DNA]</scope>
    <source>
        <strain evidence="2">06/09/139</strain>
    </source>
</reference>
<evidence type="ECO:0000313" key="2">
    <source>
        <dbReference type="Proteomes" id="UP000032427"/>
    </source>
</evidence>
<dbReference type="Proteomes" id="UP000032427">
    <property type="component" value="Chromosome 1"/>
</dbReference>
<keyword evidence="2" id="KW-1185">Reference proteome</keyword>
<organism evidence="1 2">
    <name type="scientific">Aliivibrio wodanis</name>
    <dbReference type="NCBI Taxonomy" id="80852"/>
    <lineage>
        <taxon>Bacteria</taxon>
        <taxon>Pseudomonadati</taxon>
        <taxon>Pseudomonadota</taxon>
        <taxon>Gammaproteobacteria</taxon>
        <taxon>Vibrionales</taxon>
        <taxon>Vibrionaceae</taxon>
        <taxon>Aliivibrio</taxon>
    </lineage>
</organism>
<dbReference type="STRING" id="80852.AWOD_I_1619"/>
<evidence type="ECO:0000313" key="1">
    <source>
        <dbReference type="EMBL" id="CED71691.1"/>
    </source>
</evidence>
<dbReference type="GeneID" id="28541175"/>
<sequence length="530" mass="61749">MSSAELIRRIPQMNVLVFTEKRERSTQIRQFFQKAGFKNADNFNVSMKASELPVYDYYFIEYHYAEHEVISEIVKHARAKAPFGKRPIFIVDIDNEESQVDDINARELFPDFVVNSPINYGYIDELIKKSFNLTLLIEKLIAEVKGSKAAFIKRAQTYTGTYKNRMLLNMTLEELYKAKDALTFKKVYQRHDKSEIMPQNLMAYCQMIEKPKAIPVLELLLRSKKYQFQANLMLSDIYSEAKHLSKMQSSLVKAFDNNPRSDRAFYSYLTFIIVNNKPLLLHNMIMKRFYHISISPATLNKMIMDIADVVYKHPITFNKEQYRSFFGQLVATLKKRISMDKRDELQGYINIFIARQLLKQGKRYKAKIMATTCYRRFLSERKVASDEFRVATFGVLAMSGEVKLCINLYKVFDQVGLKKTAPQLLQQSMVHFQKLNKVYQWLRAQKAADDNKNQLIKIGQTYPYSSDLNYMLLTLTLKGKNLMKDPKNIKQCLGIIHRMERSNNTAGYENVMSSVEQNKKILIDVLLGSS</sequence>
<accession>A0A090ILM3</accession>
<dbReference type="KEGG" id="awd:AWOD_I_1619"/>
<protein>
    <recommendedName>
        <fullName evidence="3">Response regulatory domain-containing protein</fullName>
    </recommendedName>
</protein>
<gene>
    <name evidence="1" type="ORF">AWOD_I_1619</name>
</gene>
<name>A0A090ILM3_9GAMM</name>
<dbReference type="EMBL" id="LN554846">
    <property type="protein sequence ID" value="CED71691.1"/>
    <property type="molecule type" value="Genomic_DNA"/>
</dbReference>
<dbReference type="PATRIC" id="fig|80852.17.peg.1667"/>
<dbReference type="AlphaFoldDB" id="A0A090ILM3"/>
<evidence type="ECO:0008006" key="3">
    <source>
        <dbReference type="Google" id="ProtNLM"/>
    </source>
</evidence>